<gene>
    <name evidence="2" type="ORF">HNQ41_000502</name>
</gene>
<proteinExistence type="predicted"/>
<dbReference type="InterPro" id="IPR013154">
    <property type="entry name" value="ADH-like_N"/>
</dbReference>
<dbReference type="Gene3D" id="3.40.50.720">
    <property type="entry name" value="NAD(P)-binding Rossmann-like Domain"/>
    <property type="match status" value="1"/>
</dbReference>
<dbReference type="SMART" id="SM00829">
    <property type="entry name" value="PKS_ER"/>
    <property type="match status" value="1"/>
</dbReference>
<accession>A0A840QLW3</accession>
<evidence type="ECO:0000259" key="1">
    <source>
        <dbReference type="SMART" id="SM00829"/>
    </source>
</evidence>
<dbReference type="Pfam" id="PF00107">
    <property type="entry name" value="ADH_zinc_N"/>
    <property type="match status" value="1"/>
</dbReference>
<dbReference type="Gene3D" id="3.90.180.10">
    <property type="entry name" value="Medium-chain alcohol dehydrogenases, catalytic domain"/>
    <property type="match status" value="1"/>
</dbReference>
<dbReference type="InterPro" id="IPR036291">
    <property type="entry name" value="NAD(P)-bd_dom_sf"/>
</dbReference>
<evidence type="ECO:0000313" key="2">
    <source>
        <dbReference type="EMBL" id="MBB5172358.1"/>
    </source>
</evidence>
<dbReference type="PANTHER" id="PTHR45033">
    <property type="match status" value="1"/>
</dbReference>
<evidence type="ECO:0000313" key="3">
    <source>
        <dbReference type="Proteomes" id="UP000551878"/>
    </source>
</evidence>
<dbReference type="InterPro" id="IPR011032">
    <property type="entry name" value="GroES-like_sf"/>
</dbReference>
<sequence>MKAVKIYEKGGLEQLVVDEVAKPEVRAGEVLVRVNVAAMNRRDVFVRKGQYPGVKFPAIPGADGAGEVVEVGEGVSNVEVGHEVVINPALNWGDNPRVFGPDFSILGVPVDGTHAEYVRVPAENVTSKPAYLEWDEAAALPLGGTTAYRALFTRGELQAGETVVIPGIGGGVATFLLQMATAAGANVYVTSSDDAKIEKAKQLGAVDGVNYRTEEDWRKQLKKMTGGADLIVDTIGGDVFNELVNLANSGSRIVTFGATAGPVNNLMMPLVFLKQLDIKGTSMGTPEEFAAMLSFYEKHEIHPVIDTSFSLDQIREAHEYMEKGQQFGKITLKC</sequence>
<dbReference type="GO" id="GO:0016491">
    <property type="term" value="F:oxidoreductase activity"/>
    <property type="evidence" value="ECO:0007669"/>
    <property type="project" value="InterPro"/>
</dbReference>
<protein>
    <submittedName>
        <fullName evidence="2">NADPH:quinone reductase-like Zn-dependent oxidoreductase</fullName>
    </submittedName>
</protein>
<dbReference type="RefSeq" id="WP_184662844.1">
    <property type="nucleotide sequence ID" value="NZ_JACHHB010000002.1"/>
</dbReference>
<reference evidence="2 3" key="1">
    <citation type="submission" date="2020-08" db="EMBL/GenBank/DDBJ databases">
        <title>Genomic Encyclopedia of Type Strains, Phase IV (KMG-IV): sequencing the most valuable type-strain genomes for metagenomic binning, comparative biology and taxonomic classification.</title>
        <authorList>
            <person name="Goeker M."/>
        </authorList>
    </citation>
    <scope>NUCLEOTIDE SEQUENCE [LARGE SCALE GENOMIC DNA]</scope>
    <source>
        <strain evidence="2 3">DSM 24696</strain>
    </source>
</reference>
<dbReference type="SUPFAM" id="SSF51735">
    <property type="entry name" value="NAD(P)-binding Rossmann-fold domains"/>
    <property type="match status" value="1"/>
</dbReference>
<dbReference type="InterPro" id="IPR052711">
    <property type="entry name" value="Zinc_ADH-like"/>
</dbReference>
<dbReference type="Proteomes" id="UP000551878">
    <property type="component" value="Unassembled WGS sequence"/>
</dbReference>
<dbReference type="EMBL" id="JACHHB010000002">
    <property type="protein sequence ID" value="MBB5172358.1"/>
    <property type="molecule type" value="Genomic_DNA"/>
</dbReference>
<organism evidence="2 3">
    <name type="scientific">Texcoconibacillus texcoconensis</name>
    <dbReference type="NCBI Taxonomy" id="1095777"/>
    <lineage>
        <taxon>Bacteria</taxon>
        <taxon>Bacillati</taxon>
        <taxon>Bacillota</taxon>
        <taxon>Bacilli</taxon>
        <taxon>Bacillales</taxon>
        <taxon>Bacillaceae</taxon>
        <taxon>Texcoconibacillus</taxon>
    </lineage>
</organism>
<keyword evidence="3" id="KW-1185">Reference proteome</keyword>
<dbReference type="AlphaFoldDB" id="A0A840QLW3"/>
<dbReference type="InterPro" id="IPR020843">
    <property type="entry name" value="ER"/>
</dbReference>
<name>A0A840QLW3_9BACI</name>
<dbReference type="PANTHER" id="PTHR45033:SF3">
    <property type="entry name" value="DEHYDROGENASE, PUTATIVE (AFU_ORTHOLOGUE AFUA_2G13270)-RELATED"/>
    <property type="match status" value="1"/>
</dbReference>
<dbReference type="Pfam" id="PF08240">
    <property type="entry name" value="ADH_N"/>
    <property type="match status" value="1"/>
</dbReference>
<feature type="domain" description="Enoyl reductase (ER)" evidence="1">
    <location>
        <begin position="10"/>
        <end position="332"/>
    </location>
</feature>
<comment type="caution">
    <text evidence="2">The sequence shown here is derived from an EMBL/GenBank/DDBJ whole genome shotgun (WGS) entry which is preliminary data.</text>
</comment>
<dbReference type="InterPro" id="IPR013149">
    <property type="entry name" value="ADH-like_C"/>
</dbReference>
<dbReference type="SUPFAM" id="SSF50129">
    <property type="entry name" value="GroES-like"/>
    <property type="match status" value="1"/>
</dbReference>